<name>D5GJ76_TUBMM</name>
<feature type="compositionally biased region" description="Polar residues" evidence="1">
    <location>
        <begin position="1"/>
        <end position="11"/>
    </location>
</feature>
<dbReference type="eggNOG" id="ENOG502SE07">
    <property type="taxonomic scope" value="Eukaryota"/>
</dbReference>
<feature type="region of interest" description="Disordered" evidence="1">
    <location>
        <begin position="1"/>
        <end position="69"/>
    </location>
</feature>
<dbReference type="AlphaFoldDB" id="D5GJ76"/>
<evidence type="ECO:0000313" key="2">
    <source>
        <dbReference type="EMBL" id="CAZ84569.1"/>
    </source>
</evidence>
<dbReference type="HOGENOM" id="CLU_168419_1_0_1"/>
<keyword evidence="3" id="KW-1185">Reference proteome</keyword>
<protein>
    <submittedName>
        <fullName evidence="2">(Perigord truffle) hypothetical protein</fullName>
    </submittedName>
</protein>
<proteinExistence type="predicted"/>
<gene>
    <name evidence="2" type="ORF">GSTUM_00008872001</name>
</gene>
<dbReference type="RefSeq" id="XP_002840378.1">
    <property type="nucleotide sequence ID" value="XM_002840332.1"/>
</dbReference>
<dbReference type="GeneID" id="9185937"/>
<dbReference type="InParanoid" id="D5GJ76"/>
<dbReference type="OMA" id="RNKIHGF"/>
<evidence type="ECO:0000256" key="1">
    <source>
        <dbReference type="SAM" id="MobiDB-lite"/>
    </source>
</evidence>
<dbReference type="Proteomes" id="UP000006911">
    <property type="component" value="Unassembled WGS sequence"/>
</dbReference>
<reference evidence="2 3" key="1">
    <citation type="journal article" date="2010" name="Nature">
        <title>Perigord black truffle genome uncovers evolutionary origins and mechanisms of symbiosis.</title>
        <authorList>
            <person name="Martin F."/>
            <person name="Kohler A."/>
            <person name="Murat C."/>
            <person name="Balestrini R."/>
            <person name="Coutinho P.M."/>
            <person name="Jaillon O."/>
            <person name="Montanini B."/>
            <person name="Morin E."/>
            <person name="Noel B."/>
            <person name="Percudani R."/>
            <person name="Porcel B."/>
            <person name="Rubini A."/>
            <person name="Amicucci A."/>
            <person name="Amselem J."/>
            <person name="Anthouard V."/>
            <person name="Arcioni S."/>
            <person name="Artiguenave F."/>
            <person name="Aury J.M."/>
            <person name="Ballario P."/>
            <person name="Bolchi A."/>
            <person name="Brenna A."/>
            <person name="Brun A."/>
            <person name="Buee M."/>
            <person name="Cantarel B."/>
            <person name="Chevalier G."/>
            <person name="Couloux A."/>
            <person name="Da Silva C."/>
            <person name="Denoeud F."/>
            <person name="Duplessis S."/>
            <person name="Ghignone S."/>
            <person name="Hilselberger B."/>
            <person name="Iotti M."/>
            <person name="Marcais B."/>
            <person name="Mello A."/>
            <person name="Miranda M."/>
            <person name="Pacioni G."/>
            <person name="Quesneville H."/>
            <person name="Riccioni C."/>
            <person name="Ruotolo R."/>
            <person name="Splivallo R."/>
            <person name="Stocchi V."/>
            <person name="Tisserant E."/>
            <person name="Viscomi A.R."/>
            <person name="Zambonelli A."/>
            <person name="Zampieri E."/>
            <person name="Henrissat B."/>
            <person name="Lebrun M.H."/>
            <person name="Paolocci F."/>
            <person name="Bonfante P."/>
            <person name="Ottonello S."/>
            <person name="Wincker P."/>
        </authorList>
    </citation>
    <scope>NUCLEOTIDE SEQUENCE [LARGE SCALE GENOMIC DNA]</scope>
    <source>
        <strain evidence="2 3">Mel28</strain>
    </source>
</reference>
<sequence length="108" mass="11848">MTATSGSPFDMTSTHTSHTTKDTATPGAYPETPVGRRGSDGSDVVDSVPLSKRDRRMSKEWDASKTPPSRFQKVEGSIYATPNSRDGHIARNKIHGFKEKVRELTGKK</sequence>
<accession>D5GJ76</accession>
<evidence type="ECO:0000313" key="3">
    <source>
        <dbReference type="Proteomes" id="UP000006911"/>
    </source>
</evidence>
<dbReference type="EMBL" id="FN430329">
    <property type="protein sequence ID" value="CAZ84569.1"/>
    <property type="molecule type" value="Genomic_DNA"/>
</dbReference>
<dbReference type="KEGG" id="tml:GSTUM_00008872001"/>
<organism evidence="2 3">
    <name type="scientific">Tuber melanosporum (strain Mel28)</name>
    <name type="common">Perigord black truffle</name>
    <dbReference type="NCBI Taxonomy" id="656061"/>
    <lineage>
        <taxon>Eukaryota</taxon>
        <taxon>Fungi</taxon>
        <taxon>Dikarya</taxon>
        <taxon>Ascomycota</taxon>
        <taxon>Pezizomycotina</taxon>
        <taxon>Pezizomycetes</taxon>
        <taxon>Pezizales</taxon>
        <taxon>Tuberaceae</taxon>
        <taxon>Tuber</taxon>
    </lineage>
</organism>